<dbReference type="Proteomes" id="UP000515744">
    <property type="component" value="Chromosome"/>
</dbReference>
<name>A0A7G5CAY4_WOLPI</name>
<organism evidence="1 2">
    <name type="scientific">Wolbachia pipientis</name>
    <dbReference type="NCBI Taxonomy" id="955"/>
    <lineage>
        <taxon>Bacteria</taxon>
        <taxon>Pseudomonadati</taxon>
        <taxon>Pseudomonadota</taxon>
        <taxon>Alphaproteobacteria</taxon>
        <taxon>Rickettsiales</taxon>
        <taxon>Anaplasmataceae</taxon>
        <taxon>Wolbachieae</taxon>
        <taxon>Wolbachia</taxon>
    </lineage>
</organism>
<dbReference type="AlphaFoldDB" id="A0A7G5CAY4"/>
<accession>A0A7G5CAY4</accession>
<reference evidence="1 2" key="2">
    <citation type="journal article" date="2020" name="Mol. Biol. Evol.">
        <title>Life and death of selfish genes: comparative genomics reveals the dynamic evolution of cytoplasmic incompatibility.</title>
        <authorList>
            <person name="Martinez J."/>
            <person name="Klasson L."/>
            <person name="Welch J."/>
            <person name="Jiggins F.M."/>
        </authorList>
    </citation>
    <scope>NUCLEOTIDE SEQUENCE [LARGE SCALE GENOMIC DNA]</scope>
    <source>
        <strain evidence="1">WStv</strain>
    </source>
</reference>
<reference evidence="2" key="1">
    <citation type="journal article" date="2020" name="Mol. Biol.">
        <title>Life and death of selfish genes: comparative genomics reveals the dynamic evolution of cytoplasmic incompatibility.</title>
        <authorList>
            <person name="Martinez J."/>
            <person name="Klasson L."/>
            <person name="Welch J."/>
            <person name="Jiggins F.M."/>
        </authorList>
    </citation>
    <scope>NUCLEOTIDE SEQUENCE [LARGE SCALE GENOMIC DNA]</scope>
</reference>
<evidence type="ECO:0000313" key="1">
    <source>
        <dbReference type="EMBL" id="QMV46368.1"/>
    </source>
</evidence>
<protein>
    <submittedName>
        <fullName evidence="1">Uncharacterized protein</fullName>
    </submittedName>
</protein>
<evidence type="ECO:0000313" key="2">
    <source>
        <dbReference type="Proteomes" id="UP000515744"/>
    </source>
</evidence>
<gene>
    <name evidence="1" type="ORF">HC358_05000</name>
</gene>
<dbReference type="EMBL" id="CP050531">
    <property type="protein sequence ID" value="QMV46368.1"/>
    <property type="molecule type" value="Genomic_DNA"/>
</dbReference>
<dbReference type="RefSeq" id="WP_182158743.1">
    <property type="nucleotide sequence ID" value="NZ_CP050531.1"/>
</dbReference>
<proteinExistence type="predicted"/>
<sequence length="394" mass="45651">MPRYVKKYINSITESNILKVYTSKDNSQIKVFFKIANEEIDRIFSGQEVVKFLNQTTNIRDHENKSAISKNVKQGIIRDVEGIHRENGRYVYKAPILSSSKQYKKLFKSEKAIQFNLNDFMSDSISKLVHLKDRFEEILGFDPEEGLCHPLNYFITLLELKNMGDFAGFLRSADVVPEQDFIDYIDGRKEQTTELLMTQILLQFLPILHIQSIERREGDQFYDKTIYEQECNDLSSTEVWVHINQEKVKCALDNVEIECYLEFNFSCYACNEGGSDDDENIAHSMLVYKAENGKYIFFDPNRGAVGFCPNTGVAHFTSEEIYRAVELAVNFYSYNMYIENSPDYCEIYVTLRNATLMLKKAEELYETTERTNSKIVDISVDNNTGKLLLTPINL</sequence>